<dbReference type="PANTHER" id="PTHR33284">
    <property type="entry name" value="RIBOSOMAL PROTEIN L25/GLN-TRNA SYNTHETASE, ANTI-CODON-BINDING DOMAIN-CONTAINING PROTEIN"/>
    <property type="match status" value="1"/>
</dbReference>
<dbReference type="InterPro" id="IPR029751">
    <property type="entry name" value="Ribosomal_L25_dom"/>
</dbReference>
<dbReference type="GO" id="GO:0022625">
    <property type="term" value="C:cytosolic large ribosomal subunit"/>
    <property type="evidence" value="ECO:0007669"/>
    <property type="project" value="TreeGrafter"/>
</dbReference>
<dbReference type="InterPro" id="IPR011035">
    <property type="entry name" value="Ribosomal_bL25/Gln-tRNA_synth"/>
</dbReference>
<gene>
    <name evidence="5" type="primary">rplY</name>
    <name evidence="5" type="synonym">ctc</name>
    <name evidence="9" type="ORF">A2358_00400</name>
</gene>
<comment type="caution">
    <text evidence="9">The sequence shown here is derived from an EMBL/GenBank/DDBJ whole genome shotgun (WGS) entry which is preliminary data.</text>
</comment>
<accession>A0A1G2IYK5</accession>
<comment type="subunit">
    <text evidence="5">Part of the 50S ribosomal subunit; part of the 5S rRNA/L5/L18/L25 subcomplex. Contacts the 5S rRNA. Binds to the 5S rRNA independently of L5 and L18.</text>
</comment>
<dbReference type="HAMAP" id="MF_01334">
    <property type="entry name" value="Ribosomal_bL25_CTC"/>
    <property type="match status" value="1"/>
</dbReference>
<sequence length="233" mass="25918">MISLNAKIRKETGKKTDALREANRIPAVVYGHKVKNLPLDIDYKDFQKVLREAGESSLIELSVEGDPAFAKASAGEEKKKMVLIHEIQKDPVSDKFIHIDFFQASLTEEVQVKVPLVLDGTSLAVKDLGGTLVKNISELEVKALAKNLPHEIKVDISGLNTFEDHILVKDLMLPKDVKIMAKPDEIVVSVSAPAKVEEDLAKEIEEKVEDVEKVEKEKKAEDIVEETAEEKND</sequence>
<dbReference type="Gene3D" id="2.40.240.10">
    <property type="entry name" value="Ribosomal Protein L25, Chain P"/>
    <property type="match status" value="1"/>
</dbReference>
<dbReference type="InterPro" id="IPR037121">
    <property type="entry name" value="Ribosomal_bL25_C"/>
</dbReference>
<dbReference type="GO" id="GO:0006412">
    <property type="term" value="P:translation"/>
    <property type="evidence" value="ECO:0007669"/>
    <property type="project" value="UniProtKB-UniRule"/>
</dbReference>
<dbReference type="InterPro" id="IPR020056">
    <property type="entry name" value="Rbsml_bL25/Gln-tRNA_synth_N"/>
</dbReference>
<dbReference type="Proteomes" id="UP000178650">
    <property type="component" value="Unassembled WGS sequence"/>
</dbReference>
<evidence type="ECO:0000256" key="5">
    <source>
        <dbReference type="HAMAP-Rule" id="MF_01334"/>
    </source>
</evidence>
<dbReference type="InterPro" id="IPR020057">
    <property type="entry name" value="Ribosomal_bL25_b-dom"/>
</dbReference>
<dbReference type="Pfam" id="PF14693">
    <property type="entry name" value="Ribosomal_TL5_C"/>
    <property type="match status" value="1"/>
</dbReference>
<evidence type="ECO:0000313" key="9">
    <source>
        <dbReference type="EMBL" id="OGZ79410.1"/>
    </source>
</evidence>
<feature type="coiled-coil region" evidence="6">
    <location>
        <begin position="194"/>
        <end position="221"/>
    </location>
</feature>
<evidence type="ECO:0000256" key="3">
    <source>
        <dbReference type="ARBA" id="ARBA00022980"/>
    </source>
</evidence>
<dbReference type="InterPro" id="IPR020930">
    <property type="entry name" value="Ribosomal_uL5_bac-type"/>
</dbReference>
<keyword evidence="4 5" id="KW-0687">Ribonucleoprotein</keyword>
<organism evidence="9 10">
    <name type="scientific">Candidatus Staskawiczbacteria bacterium RIFOXYB1_FULL_37_44</name>
    <dbReference type="NCBI Taxonomy" id="1802223"/>
    <lineage>
        <taxon>Bacteria</taxon>
        <taxon>Candidatus Staskawicziibacteriota</taxon>
    </lineage>
</organism>
<keyword evidence="2 5" id="KW-0694">RNA-binding</keyword>
<keyword evidence="1 5" id="KW-0699">rRNA-binding</keyword>
<dbReference type="Gene3D" id="2.170.120.20">
    <property type="entry name" value="Ribosomal protein L25, beta domain"/>
    <property type="match status" value="1"/>
</dbReference>
<evidence type="ECO:0000256" key="4">
    <source>
        <dbReference type="ARBA" id="ARBA00023274"/>
    </source>
</evidence>
<dbReference type="InterPro" id="IPR001021">
    <property type="entry name" value="Ribosomal_bL25_long"/>
</dbReference>
<feature type="domain" description="Large ribosomal subunit protein bL25 beta" evidence="8">
    <location>
        <begin position="109"/>
        <end position="193"/>
    </location>
</feature>
<comment type="similarity">
    <text evidence="5">Belongs to the bacterial ribosomal protein bL25 family. CTC subfamily.</text>
</comment>
<dbReference type="GO" id="GO:0008097">
    <property type="term" value="F:5S rRNA binding"/>
    <property type="evidence" value="ECO:0007669"/>
    <property type="project" value="InterPro"/>
</dbReference>
<dbReference type="NCBIfam" id="TIGR00731">
    <property type="entry name" value="bL25_bact_ctc"/>
    <property type="match status" value="1"/>
</dbReference>
<dbReference type="CDD" id="cd00495">
    <property type="entry name" value="Ribosomal_L25_TL5_CTC"/>
    <property type="match status" value="1"/>
</dbReference>
<dbReference type="PANTHER" id="PTHR33284:SF1">
    <property type="entry name" value="RIBOSOMAL PROTEIN L25_GLN-TRNA SYNTHETASE, ANTI-CODON-BINDING DOMAIN-CONTAINING PROTEIN"/>
    <property type="match status" value="1"/>
</dbReference>
<evidence type="ECO:0000256" key="2">
    <source>
        <dbReference type="ARBA" id="ARBA00022884"/>
    </source>
</evidence>
<comment type="function">
    <text evidence="5">This is one of the proteins that binds to the 5S RNA in the ribosome where it forms part of the central protuberance.</text>
</comment>
<dbReference type="SUPFAM" id="SSF50715">
    <property type="entry name" value="Ribosomal protein L25-like"/>
    <property type="match status" value="1"/>
</dbReference>
<evidence type="ECO:0000313" key="10">
    <source>
        <dbReference type="Proteomes" id="UP000178650"/>
    </source>
</evidence>
<dbReference type="Pfam" id="PF01386">
    <property type="entry name" value="Ribosomal_L25p"/>
    <property type="match status" value="1"/>
</dbReference>
<keyword evidence="3 5" id="KW-0689">Ribosomal protein</keyword>
<proteinExistence type="inferred from homology"/>
<evidence type="ECO:0000256" key="1">
    <source>
        <dbReference type="ARBA" id="ARBA00022730"/>
    </source>
</evidence>
<evidence type="ECO:0000259" key="8">
    <source>
        <dbReference type="Pfam" id="PF14693"/>
    </source>
</evidence>
<name>A0A1G2IYK5_9BACT</name>
<evidence type="ECO:0000256" key="6">
    <source>
        <dbReference type="SAM" id="Coils"/>
    </source>
</evidence>
<dbReference type="GO" id="GO:0003735">
    <property type="term" value="F:structural constituent of ribosome"/>
    <property type="evidence" value="ECO:0007669"/>
    <property type="project" value="InterPro"/>
</dbReference>
<protein>
    <recommendedName>
        <fullName evidence="5">Large ribosomal subunit protein bL25</fullName>
    </recommendedName>
    <alternativeName>
        <fullName evidence="5">General stress protein CTC</fullName>
    </alternativeName>
</protein>
<feature type="domain" description="Large ribosomal subunit protein bL25 L25" evidence="7">
    <location>
        <begin position="4"/>
        <end position="101"/>
    </location>
</feature>
<keyword evidence="6" id="KW-0175">Coiled coil</keyword>
<reference evidence="9 10" key="1">
    <citation type="journal article" date="2016" name="Nat. Commun.">
        <title>Thousands of microbial genomes shed light on interconnected biogeochemical processes in an aquifer system.</title>
        <authorList>
            <person name="Anantharaman K."/>
            <person name="Brown C.T."/>
            <person name="Hug L.A."/>
            <person name="Sharon I."/>
            <person name="Castelle C.J."/>
            <person name="Probst A.J."/>
            <person name="Thomas B.C."/>
            <person name="Singh A."/>
            <person name="Wilkins M.J."/>
            <person name="Karaoz U."/>
            <person name="Brodie E.L."/>
            <person name="Williams K.H."/>
            <person name="Hubbard S.S."/>
            <person name="Banfield J.F."/>
        </authorList>
    </citation>
    <scope>NUCLEOTIDE SEQUENCE [LARGE SCALE GENOMIC DNA]</scope>
</reference>
<dbReference type="STRING" id="1802223.A2358_00400"/>
<dbReference type="AlphaFoldDB" id="A0A1G2IYK5"/>
<evidence type="ECO:0000259" key="7">
    <source>
        <dbReference type="Pfam" id="PF01386"/>
    </source>
</evidence>
<dbReference type="EMBL" id="MHPJ01000004">
    <property type="protein sequence ID" value="OGZ79410.1"/>
    <property type="molecule type" value="Genomic_DNA"/>
</dbReference>